<dbReference type="PROSITE" id="PS50928">
    <property type="entry name" value="ABC_TM1"/>
    <property type="match status" value="1"/>
</dbReference>
<evidence type="ECO:0000256" key="8">
    <source>
        <dbReference type="SAM" id="MobiDB-lite"/>
    </source>
</evidence>
<name>A0ABU7RYS7_9ACTN</name>
<dbReference type="Pfam" id="PF00528">
    <property type="entry name" value="BPD_transp_1"/>
    <property type="match status" value="1"/>
</dbReference>
<evidence type="ECO:0000256" key="3">
    <source>
        <dbReference type="ARBA" id="ARBA00022475"/>
    </source>
</evidence>
<dbReference type="Gene3D" id="1.10.3720.10">
    <property type="entry name" value="MetI-like"/>
    <property type="match status" value="1"/>
</dbReference>
<comment type="subcellular location">
    <subcellularLocation>
        <location evidence="1 7">Cell membrane</location>
        <topology evidence="1 7">Multi-pass membrane protein</topology>
    </subcellularLocation>
</comment>
<feature type="transmembrane region" description="Helical" evidence="7">
    <location>
        <begin position="46"/>
        <end position="66"/>
    </location>
</feature>
<keyword evidence="6 7" id="KW-0472">Membrane</keyword>
<dbReference type="Proteomes" id="UP001332243">
    <property type="component" value="Unassembled WGS sequence"/>
</dbReference>
<comment type="similarity">
    <text evidence="7">Belongs to the binding-protein-dependent transport system permease family.</text>
</comment>
<evidence type="ECO:0000256" key="6">
    <source>
        <dbReference type="ARBA" id="ARBA00023136"/>
    </source>
</evidence>
<dbReference type="InterPro" id="IPR045621">
    <property type="entry name" value="BPD_transp_1_N"/>
</dbReference>
<evidence type="ECO:0000256" key="7">
    <source>
        <dbReference type="RuleBase" id="RU363032"/>
    </source>
</evidence>
<keyword evidence="3" id="KW-1003">Cell membrane</keyword>
<feature type="transmembrane region" description="Helical" evidence="7">
    <location>
        <begin position="324"/>
        <end position="343"/>
    </location>
</feature>
<evidence type="ECO:0000313" key="10">
    <source>
        <dbReference type="EMBL" id="MEE6261656.1"/>
    </source>
</evidence>
<dbReference type="Pfam" id="PF19300">
    <property type="entry name" value="BPD_transp_1_N"/>
    <property type="match status" value="1"/>
</dbReference>
<dbReference type="EMBL" id="JAZGQK010000021">
    <property type="protein sequence ID" value="MEE6261656.1"/>
    <property type="molecule type" value="Genomic_DNA"/>
</dbReference>
<evidence type="ECO:0000256" key="2">
    <source>
        <dbReference type="ARBA" id="ARBA00022448"/>
    </source>
</evidence>
<keyword evidence="4 7" id="KW-0812">Transmembrane</keyword>
<evidence type="ECO:0000259" key="9">
    <source>
        <dbReference type="PROSITE" id="PS50928"/>
    </source>
</evidence>
<feature type="transmembrane region" description="Helical" evidence="7">
    <location>
        <begin position="137"/>
        <end position="162"/>
    </location>
</feature>
<organism evidence="10 11">
    <name type="scientific">Plantactinospora sonchi</name>
    <dbReference type="NCBI Taxonomy" id="1544735"/>
    <lineage>
        <taxon>Bacteria</taxon>
        <taxon>Bacillati</taxon>
        <taxon>Actinomycetota</taxon>
        <taxon>Actinomycetes</taxon>
        <taxon>Micromonosporales</taxon>
        <taxon>Micromonosporaceae</taxon>
        <taxon>Plantactinospora</taxon>
    </lineage>
</organism>
<keyword evidence="5 7" id="KW-1133">Transmembrane helix</keyword>
<protein>
    <submittedName>
        <fullName evidence="10">ABC transporter permease</fullName>
    </submittedName>
</protein>
<evidence type="ECO:0000313" key="11">
    <source>
        <dbReference type="Proteomes" id="UP001332243"/>
    </source>
</evidence>
<dbReference type="InterPro" id="IPR035906">
    <property type="entry name" value="MetI-like_sf"/>
</dbReference>
<dbReference type="InterPro" id="IPR000515">
    <property type="entry name" value="MetI-like"/>
</dbReference>
<feature type="region of interest" description="Disordered" evidence="8">
    <location>
        <begin position="1"/>
        <end position="34"/>
    </location>
</feature>
<sequence length="358" mass="37342">MERQHVDPAVTDRAVEPAGPSEPAPATTSRRRGRLGGAGAVVRRRLLVAVPVLVATSIGMFALGAASPIDPAKQYAGAAAFTSTEENLAQIRANWGVDDPLPVRYLRWIGNLLRGDLGWSTSRHEPVTSVIAARAGWTLLLVGAALLLVLVASLLLGALAAYRRGGLFDRTLRAAAYAVQSMPVFWLGLAAIALFALTLGWLPAGGLTDVTATGTSWSDVAHHLVLPVVVLAVSQAPWFLLFVRDAVADSMREDHVLAARARGLPGRTVLFGHALRTALLPFLTLIGTHLPELVGGAVLVETVFSLPGLGGVTVQAALGGDFPLLAAITLLTTAVVLAANLAADLGYAAADPRVRLDG</sequence>
<feature type="transmembrane region" description="Helical" evidence="7">
    <location>
        <begin position="224"/>
        <end position="243"/>
    </location>
</feature>
<gene>
    <name evidence="10" type="ORF">V1633_24540</name>
</gene>
<dbReference type="PANTHER" id="PTHR43163">
    <property type="entry name" value="DIPEPTIDE TRANSPORT SYSTEM PERMEASE PROTEIN DPPB-RELATED"/>
    <property type="match status" value="1"/>
</dbReference>
<accession>A0ABU7RYS7</accession>
<reference evidence="10 11" key="1">
    <citation type="submission" date="2024-01" db="EMBL/GenBank/DDBJ databases">
        <title>Genome insights into Plantactinospora sonchi sp. nov.</title>
        <authorList>
            <person name="Wang L."/>
        </authorList>
    </citation>
    <scope>NUCLEOTIDE SEQUENCE [LARGE SCALE GENOMIC DNA]</scope>
    <source>
        <strain evidence="10 11">NEAU-QY2</strain>
    </source>
</reference>
<keyword evidence="11" id="KW-1185">Reference proteome</keyword>
<feature type="transmembrane region" description="Helical" evidence="7">
    <location>
        <begin position="183"/>
        <end position="204"/>
    </location>
</feature>
<evidence type="ECO:0000256" key="4">
    <source>
        <dbReference type="ARBA" id="ARBA00022692"/>
    </source>
</evidence>
<proteinExistence type="inferred from homology"/>
<evidence type="ECO:0000256" key="1">
    <source>
        <dbReference type="ARBA" id="ARBA00004651"/>
    </source>
</evidence>
<feature type="domain" description="ABC transmembrane type-1" evidence="9">
    <location>
        <begin position="135"/>
        <end position="343"/>
    </location>
</feature>
<keyword evidence="2 7" id="KW-0813">Transport</keyword>
<comment type="caution">
    <text evidence="10">The sequence shown here is derived from an EMBL/GenBank/DDBJ whole genome shotgun (WGS) entry which is preliminary data.</text>
</comment>
<dbReference type="CDD" id="cd06261">
    <property type="entry name" value="TM_PBP2"/>
    <property type="match status" value="1"/>
</dbReference>
<dbReference type="SUPFAM" id="SSF161098">
    <property type="entry name" value="MetI-like"/>
    <property type="match status" value="1"/>
</dbReference>
<evidence type="ECO:0000256" key="5">
    <source>
        <dbReference type="ARBA" id="ARBA00022989"/>
    </source>
</evidence>
<dbReference type="PANTHER" id="PTHR43163:SF9">
    <property type="entry name" value="ABC TRANSPORTER PERMEASE PROTEIN"/>
    <property type="match status" value="1"/>
</dbReference>
<dbReference type="RefSeq" id="WP_331216734.1">
    <property type="nucleotide sequence ID" value="NZ_JAZGQK010000021.1"/>
</dbReference>